<name>A0ABN9R715_9DINO</name>
<comment type="caution">
    <text evidence="1">The sequence shown here is derived from an EMBL/GenBank/DDBJ whole genome shotgun (WGS) entry which is preliminary data.</text>
</comment>
<reference evidence="1" key="1">
    <citation type="submission" date="2023-10" db="EMBL/GenBank/DDBJ databases">
        <authorList>
            <person name="Chen Y."/>
            <person name="Shah S."/>
            <person name="Dougan E. K."/>
            <person name="Thang M."/>
            <person name="Chan C."/>
        </authorList>
    </citation>
    <scope>NUCLEOTIDE SEQUENCE [LARGE SCALE GENOMIC DNA]</scope>
</reference>
<gene>
    <name evidence="1" type="ORF">PCOR1329_LOCUS18173</name>
</gene>
<evidence type="ECO:0000313" key="1">
    <source>
        <dbReference type="EMBL" id="CAK0814615.1"/>
    </source>
</evidence>
<dbReference type="SUPFAM" id="SSF101478">
    <property type="entry name" value="ADP-ribosylglycohydrolase"/>
    <property type="match status" value="1"/>
</dbReference>
<dbReference type="InterPro" id="IPR036705">
    <property type="entry name" value="Ribosyl_crysJ1_sf"/>
</dbReference>
<accession>A0ABN9R715</accession>
<dbReference type="InterPro" id="IPR005502">
    <property type="entry name" value="Ribosyl_crysJ1"/>
</dbReference>
<dbReference type="Gene3D" id="1.10.4080.10">
    <property type="entry name" value="ADP-ribosylation/Crystallin J1"/>
    <property type="match status" value="1"/>
</dbReference>
<organism evidence="1 2">
    <name type="scientific">Prorocentrum cordatum</name>
    <dbReference type="NCBI Taxonomy" id="2364126"/>
    <lineage>
        <taxon>Eukaryota</taxon>
        <taxon>Sar</taxon>
        <taxon>Alveolata</taxon>
        <taxon>Dinophyceae</taxon>
        <taxon>Prorocentrales</taxon>
        <taxon>Prorocentraceae</taxon>
        <taxon>Prorocentrum</taxon>
    </lineage>
</organism>
<protein>
    <submittedName>
        <fullName evidence="1">Uncharacterized protein</fullName>
    </submittedName>
</protein>
<dbReference type="Pfam" id="PF03747">
    <property type="entry name" value="ADP_ribosyl_GH"/>
    <property type="match status" value="1"/>
</dbReference>
<dbReference type="Proteomes" id="UP001189429">
    <property type="component" value="Unassembled WGS sequence"/>
</dbReference>
<keyword evidence="2" id="KW-1185">Reference proteome</keyword>
<evidence type="ECO:0000313" key="2">
    <source>
        <dbReference type="Proteomes" id="UP001189429"/>
    </source>
</evidence>
<proteinExistence type="predicted"/>
<dbReference type="EMBL" id="CAUYUJ010005692">
    <property type="protein sequence ID" value="CAK0814615.1"/>
    <property type="molecule type" value="Genomic_DNA"/>
</dbReference>
<sequence>MCAICFSRGSTVYIAMLDGSLSDRTDQDVEKEHPVAMRPEAPVVPCGQEALDVAVIDQLDSERDRELVCISGVPHSNDLNSYSIFDRVPPATKLALIKGSPGTPVLKRAMGSMCGMAVGDAMRHRFEFMPAQNEPDESRFDLPELQFYGESNCFRLCRGQWTDDAAMVLCMADSIIMKRAFDGSDMCVLFWCW</sequence>